<proteinExistence type="predicted"/>
<feature type="domain" description="Response regulatory" evidence="3">
    <location>
        <begin position="4"/>
        <end position="123"/>
    </location>
</feature>
<reference evidence="4 5" key="1">
    <citation type="submission" date="2020-10" db="EMBL/GenBank/DDBJ databases">
        <title>Wide distribution of Phycisphaera-like planctomycetes from WD2101 soil group in peatlands and genome analysis of the first cultivated representative.</title>
        <authorList>
            <person name="Dedysh S.N."/>
            <person name="Beletsky A.V."/>
            <person name="Ivanova A."/>
            <person name="Kulichevskaya I.S."/>
            <person name="Suzina N.E."/>
            <person name="Philippov D.A."/>
            <person name="Rakitin A.L."/>
            <person name="Mardanov A.V."/>
            <person name="Ravin N.V."/>
        </authorList>
    </citation>
    <scope>NUCLEOTIDE SEQUENCE [LARGE SCALE GENOMIC DNA]</scope>
    <source>
        <strain evidence="4 5">M1803</strain>
    </source>
</reference>
<dbReference type="KEGG" id="hbs:IPV69_06675"/>
<dbReference type="Pfam" id="PF00072">
    <property type="entry name" value="Response_reg"/>
    <property type="match status" value="1"/>
</dbReference>
<evidence type="ECO:0000259" key="3">
    <source>
        <dbReference type="PROSITE" id="PS50110"/>
    </source>
</evidence>
<dbReference type="InterPro" id="IPR011006">
    <property type="entry name" value="CheY-like_superfamily"/>
</dbReference>
<name>A0A7M2X029_9BACT</name>
<organism evidence="4 5">
    <name type="scientific">Humisphaera borealis</name>
    <dbReference type="NCBI Taxonomy" id="2807512"/>
    <lineage>
        <taxon>Bacteria</taxon>
        <taxon>Pseudomonadati</taxon>
        <taxon>Planctomycetota</taxon>
        <taxon>Phycisphaerae</taxon>
        <taxon>Tepidisphaerales</taxon>
        <taxon>Tepidisphaeraceae</taxon>
        <taxon>Humisphaera</taxon>
    </lineage>
</organism>
<gene>
    <name evidence="4" type="ORF">IPV69_06675</name>
</gene>
<dbReference type="SMART" id="SM00448">
    <property type="entry name" value="REC"/>
    <property type="match status" value="1"/>
</dbReference>
<protein>
    <submittedName>
        <fullName evidence="4">Response regulator</fullName>
    </submittedName>
</protein>
<dbReference type="InterPro" id="IPR050595">
    <property type="entry name" value="Bact_response_regulator"/>
</dbReference>
<dbReference type="AlphaFoldDB" id="A0A7M2X029"/>
<accession>A0A7M2X029</accession>
<dbReference type="PANTHER" id="PTHR44591">
    <property type="entry name" value="STRESS RESPONSE REGULATOR PROTEIN 1"/>
    <property type="match status" value="1"/>
</dbReference>
<dbReference type="RefSeq" id="WP_206294148.1">
    <property type="nucleotide sequence ID" value="NZ_CP063458.1"/>
</dbReference>
<dbReference type="InterPro" id="IPR001789">
    <property type="entry name" value="Sig_transdc_resp-reg_receiver"/>
</dbReference>
<dbReference type="GO" id="GO:0000160">
    <property type="term" value="P:phosphorelay signal transduction system"/>
    <property type="evidence" value="ECO:0007669"/>
    <property type="project" value="InterPro"/>
</dbReference>
<dbReference type="PROSITE" id="PS50110">
    <property type="entry name" value="RESPONSE_REGULATORY"/>
    <property type="match status" value="1"/>
</dbReference>
<dbReference type="SUPFAM" id="SSF52172">
    <property type="entry name" value="CheY-like"/>
    <property type="match status" value="1"/>
</dbReference>
<dbReference type="PANTHER" id="PTHR44591:SF25">
    <property type="entry name" value="CHEMOTAXIS TWO-COMPONENT RESPONSE REGULATOR"/>
    <property type="match status" value="1"/>
</dbReference>
<feature type="modified residue" description="4-aspartylphosphate" evidence="2">
    <location>
        <position position="56"/>
    </location>
</feature>
<evidence type="ECO:0000313" key="5">
    <source>
        <dbReference type="Proteomes" id="UP000593765"/>
    </source>
</evidence>
<dbReference type="Gene3D" id="3.40.50.2300">
    <property type="match status" value="1"/>
</dbReference>
<evidence type="ECO:0000313" key="4">
    <source>
        <dbReference type="EMBL" id="QOV91039.1"/>
    </source>
</evidence>
<dbReference type="Proteomes" id="UP000593765">
    <property type="component" value="Chromosome"/>
</dbReference>
<keyword evidence="1 2" id="KW-0597">Phosphoprotein</keyword>
<keyword evidence="5" id="KW-1185">Reference proteome</keyword>
<dbReference type="EMBL" id="CP063458">
    <property type="protein sequence ID" value="QOV91039.1"/>
    <property type="molecule type" value="Genomic_DNA"/>
</dbReference>
<evidence type="ECO:0000256" key="2">
    <source>
        <dbReference type="PROSITE-ProRule" id="PRU00169"/>
    </source>
</evidence>
<evidence type="ECO:0000256" key="1">
    <source>
        <dbReference type="ARBA" id="ARBA00022553"/>
    </source>
</evidence>
<sequence>MSYTVLTVDDSPMTRAMIRKTLQMTGLPVTQLLEATNGNEGLEVAQAIRVDLLLADLNMPVMDGVEMIRRLSADPASKSVPVVVISADSDETRRAELRGMGVRGFVSKPFTPEKLREIFTSILGAA</sequence>